<dbReference type="Gene3D" id="3.40.50.300">
    <property type="entry name" value="P-loop containing nucleotide triphosphate hydrolases"/>
    <property type="match status" value="1"/>
</dbReference>
<feature type="non-terminal residue" evidence="1">
    <location>
        <position position="1"/>
    </location>
</feature>
<dbReference type="Proteomes" id="UP001183824">
    <property type="component" value="Unassembled WGS sequence"/>
</dbReference>
<dbReference type="PANTHER" id="PTHR43883:SF1">
    <property type="entry name" value="GLUCONOKINASE"/>
    <property type="match status" value="1"/>
</dbReference>
<dbReference type="PANTHER" id="PTHR43883">
    <property type="entry name" value="SLR0207 PROTEIN"/>
    <property type="match status" value="1"/>
</dbReference>
<reference evidence="2" key="1">
    <citation type="submission" date="2023-07" db="EMBL/GenBank/DDBJ databases">
        <title>30 novel species of actinomycetes from the DSMZ collection.</title>
        <authorList>
            <person name="Nouioui I."/>
        </authorList>
    </citation>
    <scope>NUCLEOTIDE SEQUENCE [LARGE SCALE GENOMIC DNA]</scope>
    <source>
        <strain evidence="2">DSM 41640</strain>
    </source>
</reference>
<evidence type="ECO:0000313" key="2">
    <source>
        <dbReference type="Proteomes" id="UP001183824"/>
    </source>
</evidence>
<dbReference type="Pfam" id="PF13671">
    <property type="entry name" value="AAA_33"/>
    <property type="match status" value="1"/>
</dbReference>
<dbReference type="EMBL" id="JAVREZ010000192">
    <property type="protein sequence ID" value="MDT0488464.1"/>
    <property type="molecule type" value="Genomic_DNA"/>
</dbReference>
<name>A0ABU2VS70_9ACTN</name>
<comment type="caution">
    <text evidence="1">The sequence shown here is derived from an EMBL/GenBank/DDBJ whole genome shotgun (WGS) entry which is preliminary data.</text>
</comment>
<evidence type="ECO:0000313" key="1">
    <source>
        <dbReference type="EMBL" id="MDT0488464.1"/>
    </source>
</evidence>
<protein>
    <submittedName>
        <fullName evidence="1">AAA family ATPase</fullName>
    </submittedName>
</protein>
<dbReference type="RefSeq" id="WP_311720982.1">
    <property type="nucleotide sequence ID" value="NZ_JAVREZ010000192.1"/>
</dbReference>
<dbReference type="InterPro" id="IPR052732">
    <property type="entry name" value="Cell-binding_unc_protein"/>
</dbReference>
<dbReference type="SUPFAM" id="SSF52540">
    <property type="entry name" value="P-loop containing nucleoside triphosphate hydrolases"/>
    <property type="match status" value="1"/>
</dbReference>
<keyword evidence="2" id="KW-1185">Reference proteome</keyword>
<dbReference type="InterPro" id="IPR027417">
    <property type="entry name" value="P-loop_NTPase"/>
</dbReference>
<gene>
    <name evidence="1" type="ORF">RNB18_51410</name>
</gene>
<accession>A0ABU2VS70</accession>
<sequence length="154" mass="16286">QLGAQVVSTDDVRRQLHDARVIAGPAGVLDSGLYTPQNVAAVYDEVLRRAGEQLAGGVSVILDGTWRDPRQRQRAHRLAADTATPIVEFTCVAPLDSASARIQSRASTTSDATPEIAVALAEQDGHPPSGHEIDTSRPLSESVAEARRLCGLAV</sequence>
<proteinExistence type="predicted"/>
<organism evidence="1 2">
    <name type="scientific">Streptomyces doebereineriae</name>
    <dbReference type="NCBI Taxonomy" id="3075528"/>
    <lineage>
        <taxon>Bacteria</taxon>
        <taxon>Bacillati</taxon>
        <taxon>Actinomycetota</taxon>
        <taxon>Actinomycetes</taxon>
        <taxon>Kitasatosporales</taxon>
        <taxon>Streptomycetaceae</taxon>
        <taxon>Streptomyces</taxon>
    </lineage>
</organism>